<dbReference type="GO" id="GO:0005634">
    <property type="term" value="C:nucleus"/>
    <property type="evidence" value="ECO:0007669"/>
    <property type="project" value="TreeGrafter"/>
</dbReference>
<keyword evidence="9" id="KW-0694">RNA-binding</keyword>
<reference evidence="14" key="1">
    <citation type="submission" date="2025-08" db="UniProtKB">
        <authorList>
            <consortium name="Ensembl"/>
        </authorList>
    </citation>
    <scope>IDENTIFICATION</scope>
</reference>
<dbReference type="Ensembl" id="ENSOSUT00000013399.1">
    <property type="protein sequence ID" value="ENSOSUP00000012962.1"/>
    <property type="gene ID" value="ENSOSUG00000009336.1"/>
</dbReference>
<accession>A0A8C8B1B6</accession>
<evidence type="ECO:0000256" key="2">
    <source>
        <dbReference type="ARBA" id="ARBA00009026"/>
    </source>
</evidence>
<dbReference type="GO" id="GO:0005737">
    <property type="term" value="C:cytoplasm"/>
    <property type="evidence" value="ECO:0007669"/>
    <property type="project" value="TreeGrafter"/>
</dbReference>
<dbReference type="Gene3D" id="3.40.50.150">
    <property type="entry name" value="Vaccinia Virus protein VP39"/>
    <property type="match status" value="1"/>
</dbReference>
<evidence type="ECO:0000256" key="9">
    <source>
        <dbReference type="ARBA" id="ARBA00022884"/>
    </source>
</evidence>
<protein>
    <recommendedName>
        <fullName evidence="3">Small RNA 2'-O-methyltransferase</fullName>
        <ecNumber evidence="12">2.1.1.386</ecNumber>
    </recommendedName>
    <alternativeName>
        <fullName evidence="11">HEN1 methyltransferase homolog 1</fullName>
    </alternativeName>
</protein>
<evidence type="ECO:0000313" key="15">
    <source>
        <dbReference type="Proteomes" id="UP000694552"/>
    </source>
</evidence>
<dbReference type="InterPro" id="IPR026610">
    <property type="entry name" value="Hen1"/>
</dbReference>
<dbReference type="EC" id="2.1.1.386" evidence="12"/>
<dbReference type="PANTHER" id="PTHR21404">
    <property type="entry name" value="HEN1"/>
    <property type="match status" value="1"/>
</dbReference>
<evidence type="ECO:0000256" key="6">
    <source>
        <dbReference type="ARBA" id="ARBA00022691"/>
    </source>
</evidence>
<keyword evidence="5" id="KW-0808">Transferase</keyword>
<dbReference type="GO" id="GO:0001510">
    <property type="term" value="P:RNA methylation"/>
    <property type="evidence" value="ECO:0007669"/>
    <property type="project" value="InterPro"/>
</dbReference>
<dbReference type="InterPro" id="IPR029063">
    <property type="entry name" value="SAM-dependent_MTases_sf"/>
</dbReference>
<keyword evidence="10" id="KW-0943">RNA-mediated gene silencing</keyword>
<evidence type="ECO:0000256" key="5">
    <source>
        <dbReference type="ARBA" id="ARBA00022679"/>
    </source>
</evidence>
<keyword evidence="8" id="KW-0460">Magnesium</keyword>
<evidence type="ECO:0000256" key="10">
    <source>
        <dbReference type="ARBA" id="ARBA00023158"/>
    </source>
</evidence>
<organism evidence="14 15">
    <name type="scientific">Otus sunia</name>
    <name type="common">Oriental scops-owl</name>
    <dbReference type="NCBI Taxonomy" id="257818"/>
    <lineage>
        <taxon>Eukaryota</taxon>
        <taxon>Metazoa</taxon>
        <taxon>Chordata</taxon>
        <taxon>Craniata</taxon>
        <taxon>Vertebrata</taxon>
        <taxon>Euteleostomi</taxon>
        <taxon>Archelosauria</taxon>
        <taxon>Archosauria</taxon>
        <taxon>Dinosauria</taxon>
        <taxon>Saurischia</taxon>
        <taxon>Theropoda</taxon>
        <taxon>Coelurosauria</taxon>
        <taxon>Aves</taxon>
        <taxon>Neognathae</taxon>
        <taxon>Neoaves</taxon>
        <taxon>Telluraves</taxon>
        <taxon>Strigiformes</taxon>
        <taxon>Strigidae</taxon>
        <taxon>Otus</taxon>
    </lineage>
</organism>
<keyword evidence="6" id="KW-0949">S-adenosyl-L-methionine</keyword>
<dbReference type="AlphaFoldDB" id="A0A8C8B1B6"/>
<evidence type="ECO:0000256" key="11">
    <source>
        <dbReference type="ARBA" id="ARBA00029981"/>
    </source>
</evidence>
<sequence>MAAAGLRRAARGLCGGRGAAPGRDVALWPEAAVGCLVPGEGGSVWAAGGRWLGLAPQPLLVRESDRLALRWRRQTIGTNTETISWFCTYIYIYKRKCVFVYKRPYGAVSFPARAAQVLWMCWAWCPHDLLGSPGLQLGGWLWKATCPQGHVPSLSKVMHKNFQEEQFTGIIKFTPPLCNQRYQFIKDLVEKYKPKKVADLGCADCTLLWMLKFCSCIEVLAGLDICASVMKEKMHRLTPLPVDYLQPPDRSLTVTLHHGSVAHKDPCMLGFDLVTCIELIEHLEESELKKFPEVVFGFMAPSLVVISTPNSEFNPLLPGVTLFRHPDHKFEWNRVQFQSWALEIARHYGYSVEFTGVGHPPTGMENVGFCTQIGVFVRKYTQTSESAQSETPTEGVYKTVFRAVYPSLKDEKYLQNAVVSEVIFTAQIIKRHLLDRLMSEHEEYNDDTTERKSKFQPLMNCVSEDLGKLVAEKSMEPFVKGRVVYIPLTTIFSFPKVIQLCGTFEKLCKLIAGKVTLSSDGSAVMFNTEHENEEN</sequence>
<evidence type="ECO:0000256" key="1">
    <source>
        <dbReference type="ARBA" id="ARBA00001946"/>
    </source>
</evidence>
<dbReference type="Proteomes" id="UP000694552">
    <property type="component" value="Unplaced"/>
</dbReference>
<dbReference type="GO" id="GO:0090486">
    <property type="term" value="F:small RNA 2'-O-methyltransferase activity"/>
    <property type="evidence" value="ECO:0007669"/>
    <property type="project" value="UniProtKB-EC"/>
</dbReference>
<proteinExistence type="inferred from homology"/>
<keyword evidence="7" id="KW-0479">Metal-binding</keyword>
<evidence type="ECO:0000256" key="8">
    <source>
        <dbReference type="ARBA" id="ARBA00022842"/>
    </source>
</evidence>
<dbReference type="GO" id="GO:0030422">
    <property type="term" value="P:siRNA processing"/>
    <property type="evidence" value="ECO:0007669"/>
    <property type="project" value="TreeGrafter"/>
</dbReference>
<dbReference type="SUPFAM" id="SSF53335">
    <property type="entry name" value="S-adenosyl-L-methionine-dependent methyltransferases"/>
    <property type="match status" value="1"/>
</dbReference>
<comment type="catalytic activity">
    <reaction evidence="13">
        <text>small RNA 3'-end nucleotide + S-adenosyl-L-methionine = small RNA 3'-end 2'-O-methylnucleotide + S-adenosyl-L-homocysteine + H(+)</text>
        <dbReference type="Rhea" id="RHEA:37887"/>
        <dbReference type="Rhea" id="RHEA-COMP:10415"/>
        <dbReference type="Rhea" id="RHEA-COMP:10416"/>
        <dbReference type="ChEBI" id="CHEBI:15378"/>
        <dbReference type="ChEBI" id="CHEBI:57856"/>
        <dbReference type="ChEBI" id="CHEBI:59789"/>
        <dbReference type="ChEBI" id="CHEBI:74896"/>
        <dbReference type="ChEBI" id="CHEBI:74898"/>
        <dbReference type="EC" id="2.1.1.386"/>
    </reaction>
</comment>
<name>A0A8C8B1B6_9STRI</name>
<reference evidence="14" key="2">
    <citation type="submission" date="2025-09" db="UniProtKB">
        <authorList>
            <consortium name="Ensembl"/>
        </authorList>
    </citation>
    <scope>IDENTIFICATION</scope>
</reference>
<evidence type="ECO:0000256" key="12">
    <source>
        <dbReference type="ARBA" id="ARBA00035025"/>
    </source>
</evidence>
<evidence type="ECO:0000256" key="13">
    <source>
        <dbReference type="ARBA" id="ARBA00048418"/>
    </source>
</evidence>
<evidence type="ECO:0000256" key="7">
    <source>
        <dbReference type="ARBA" id="ARBA00022723"/>
    </source>
</evidence>
<dbReference type="GO" id="GO:0034587">
    <property type="term" value="P:piRNA processing"/>
    <property type="evidence" value="ECO:0007669"/>
    <property type="project" value="TreeGrafter"/>
</dbReference>
<evidence type="ECO:0000256" key="4">
    <source>
        <dbReference type="ARBA" id="ARBA00022603"/>
    </source>
</evidence>
<evidence type="ECO:0000313" key="14">
    <source>
        <dbReference type="Ensembl" id="ENSOSUP00000012962.1"/>
    </source>
</evidence>
<dbReference type="PANTHER" id="PTHR21404:SF3">
    <property type="entry name" value="SMALL RNA 2'-O-METHYLTRANSFERASE"/>
    <property type="match status" value="1"/>
</dbReference>
<keyword evidence="15" id="KW-1185">Reference proteome</keyword>
<keyword evidence="4" id="KW-0489">Methyltransferase</keyword>
<dbReference type="FunFam" id="3.40.50.150:FF:000124">
    <property type="entry name" value="HEN methyltransferase 1"/>
    <property type="match status" value="1"/>
</dbReference>
<comment type="cofactor">
    <cofactor evidence="1">
        <name>Mg(2+)</name>
        <dbReference type="ChEBI" id="CHEBI:18420"/>
    </cofactor>
</comment>
<dbReference type="GO" id="GO:0046872">
    <property type="term" value="F:metal ion binding"/>
    <property type="evidence" value="ECO:0007669"/>
    <property type="project" value="UniProtKB-KW"/>
</dbReference>
<evidence type="ECO:0000256" key="3">
    <source>
        <dbReference type="ARBA" id="ARBA00021330"/>
    </source>
</evidence>
<dbReference type="GO" id="GO:0003723">
    <property type="term" value="F:RNA binding"/>
    <property type="evidence" value="ECO:0007669"/>
    <property type="project" value="UniProtKB-KW"/>
</dbReference>
<comment type="similarity">
    <text evidence="2">Belongs to the methyltransferase superfamily. HEN1 family.</text>
</comment>